<reference evidence="1 2" key="1">
    <citation type="submission" date="2024-09" db="EMBL/GenBank/DDBJ databases">
        <authorList>
            <person name="Sun Q."/>
            <person name="Mori K."/>
        </authorList>
    </citation>
    <scope>NUCLEOTIDE SEQUENCE [LARGE SCALE GENOMIC DNA]</scope>
    <source>
        <strain evidence="1 2">CECT 7682</strain>
    </source>
</reference>
<proteinExistence type="predicted"/>
<organism evidence="1 2">
    <name type="scientific">Echinicola jeungdonensis</name>
    <dbReference type="NCBI Taxonomy" id="709343"/>
    <lineage>
        <taxon>Bacteria</taxon>
        <taxon>Pseudomonadati</taxon>
        <taxon>Bacteroidota</taxon>
        <taxon>Cytophagia</taxon>
        <taxon>Cytophagales</taxon>
        <taxon>Cyclobacteriaceae</taxon>
        <taxon>Echinicola</taxon>
    </lineage>
</organism>
<dbReference type="EMBL" id="JBHMEW010000053">
    <property type="protein sequence ID" value="MFB9211758.1"/>
    <property type="molecule type" value="Genomic_DNA"/>
</dbReference>
<keyword evidence="2" id="KW-1185">Reference proteome</keyword>
<protein>
    <recommendedName>
        <fullName evidence="3">ABC transporter ATPase</fullName>
    </recommendedName>
</protein>
<dbReference type="RefSeq" id="WP_290247131.1">
    <property type="nucleotide sequence ID" value="NZ_JAUFQT010000001.1"/>
</dbReference>
<sequence>MYLPFEQMPESSRVWVYQANRPFTPEESNFIENRLTAFCNEWTTHGDLMPTSFDIKYNQVIVLSVDESQIGASGCSIDSSVQALREIETALEINLLDKGKISFIEKDQITQSSLGKIKDHIDSGHLTEETPVLNPIISTKEDLKSKWVIPAKQSWLNKYFVN</sequence>
<evidence type="ECO:0000313" key="1">
    <source>
        <dbReference type="EMBL" id="MFB9211758.1"/>
    </source>
</evidence>
<evidence type="ECO:0008006" key="3">
    <source>
        <dbReference type="Google" id="ProtNLM"/>
    </source>
</evidence>
<accession>A0ABV5J633</accession>
<gene>
    <name evidence="1" type="ORF">ACFFUR_08065</name>
</gene>
<dbReference type="Proteomes" id="UP001589654">
    <property type="component" value="Unassembled WGS sequence"/>
</dbReference>
<name>A0ABV5J633_9BACT</name>
<comment type="caution">
    <text evidence="1">The sequence shown here is derived from an EMBL/GenBank/DDBJ whole genome shotgun (WGS) entry which is preliminary data.</text>
</comment>
<evidence type="ECO:0000313" key="2">
    <source>
        <dbReference type="Proteomes" id="UP001589654"/>
    </source>
</evidence>